<dbReference type="AlphaFoldDB" id="A0A502GBI0"/>
<organism evidence="6 7">
    <name type="scientific">Muricoccus nepalensis</name>
    <dbReference type="NCBI Taxonomy" id="1854500"/>
    <lineage>
        <taxon>Bacteria</taxon>
        <taxon>Pseudomonadati</taxon>
        <taxon>Pseudomonadota</taxon>
        <taxon>Alphaproteobacteria</taxon>
        <taxon>Acetobacterales</taxon>
        <taxon>Roseomonadaceae</taxon>
        <taxon>Muricoccus</taxon>
    </lineage>
</organism>
<comment type="caution">
    <text evidence="6">The sequence shown here is derived from an EMBL/GenBank/DDBJ whole genome shotgun (WGS) entry which is preliminary data.</text>
</comment>
<dbReference type="InterPro" id="IPR002781">
    <property type="entry name" value="TM_pro_TauE-like"/>
</dbReference>
<evidence type="ECO:0000313" key="7">
    <source>
        <dbReference type="Proteomes" id="UP000317078"/>
    </source>
</evidence>
<dbReference type="OrthoDB" id="8478323at2"/>
<reference evidence="6 7" key="1">
    <citation type="journal article" date="2019" name="Environ. Microbiol.">
        <title>Species interactions and distinct microbial communities in high Arctic permafrost affected cryosols are associated with the CH4 and CO2 gas fluxes.</title>
        <authorList>
            <person name="Altshuler I."/>
            <person name="Hamel J."/>
            <person name="Turney S."/>
            <person name="Magnuson E."/>
            <person name="Levesque R."/>
            <person name="Greer C."/>
            <person name="Whyte L.G."/>
        </authorList>
    </citation>
    <scope>NUCLEOTIDE SEQUENCE [LARGE SCALE GENOMIC DNA]</scope>
    <source>
        <strain evidence="6 7">S9.3B</strain>
    </source>
</reference>
<dbReference type="Proteomes" id="UP000317078">
    <property type="component" value="Unassembled WGS sequence"/>
</dbReference>
<evidence type="ECO:0000256" key="2">
    <source>
        <dbReference type="ARBA" id="ARBA00022692"/>
    </source>
</evidence>
<keyword evidence="2 5" id="KW-0812">Transmembrane</keyword>
<sequence length="253" mass="26538">MTPALVLGLSLVMVGTAFLSGVFGMAGGLILLGVLLAALPLPAAMALHAVTQIASNLWRGLLWWRHVQWRAASPYMAGSLAALGAWSLTRYVPDRAVAMLMLGVSPFLLRLLPPGLKPDPERLPQGLAYGGACMTLLLLTGVSGPLVDAFFLGGRMDRRGIVATKAVCQVFGHAAKLLYFGLIIDAAAGVDPLMAALAVGASMLGTTLARRLLERMTDGQFRLWAGRLVTAIAAYYVAHGAVLLWPAVAAAVP</sequence>
<keyword evidence="4 5" id="KW-0472">Membrane</keyword>
<feature type="transmembrane region" description="Helical" evidence="5">
    <location>
        <begin position="193"/>
        <end position="213"/>
    </location>
</feature>
<comment type="subcellular location">
    <subcellularLocation>
        <location evidence="5">Cell membrane</location>
        <topology evidence="5">Multi-pass membrane protein</topology>
    </subcellularLocation>
    <subcellularLocation>
        <location evidence="1">Membrane</location>
        <topology evidence="1">Multi-pass membrane protein</topology>
    </subcellularLocation>
</comment>
<feature type="transmembrane region" description="Helical" evidence="5">
    <location>
        <begin position="225"/>
        <end position="248"/>
    </location>
</feature>
<feature type="transmembrane region" description="Helical" evidence="5">
    <location>
        <begin position="29"/>
        <end position="50"/>
    </location>
</feature>
<keyword evidence="7" id="KW-1185">Reference proteome</keyword>
<gene>
    <name evidence="6" type="ORF">EAH89_08840</name>
</gene>
<evidence type="ECO:0000256" key="3">
    <source>
        <dbReference type="ARBA" id="ARBA00022989"/>
    </source>
</evidence>
<feature type="transmembrane region" description="Helical" evidence="5">
    <location>
        <begin position="128"/>
        <end position="154"/>
    </location>
</feature>
<feature type="transmembrane region" description="Helical" evidence="5">
    <location>
        <begin position="166"/>
        <end position="187"/>
    </location>
</feature>
<dbReference type="GO" id="GO:0005886">
    <property type="term" value="C:plasma membrane"/>
    <property type="evidence" value="ECO:0007669"/>
    <property type="project" value="UniProtKB-SubCell"/>
</dbReference>
<keyword evidence="3 5" id="KW-1133">Transmembrane helix</keyword>
<comment type="similarity">
    <text evidence="5">Belongs to the 4-toluene sulfonate uptake permease (TSUP) (TC 2.A.102) family.</text>
</comment>
<dbReference type="Pfam" id="PF01925">
    <property type="entry name" value="TauE"/>
    <property type="match status" value="1"/>
</dbReference>
<name>A0A502GBI0_9PROT</name>
<dbReference type="RefSeq" id="WP_140882440.1">
    <property type="nucleotide sequence ID" value="NZ_RCZP01000006.1"/>
</dbReference>
<accession>A0A502GBI0</accession>
<evidence type="ECO:0000313" key="6">
    <source>
        <dbReference type="EMBL" id="TPG58063.1"/>
    </source>
</evidence>
<protein>
    <recommendedName>
        <fullName evidence="5">Probable membrane transporter protein</fullName>
    </recommendedName>
</protein>
<keyword evidence="5" id="KW-1003">Cell membrane</keyword>
<evidence type="ECO:0000256" key="4">
    <source>
        <dbReference type="ARBA" id="ARBA00023136"/>
    </source>
</evidence>
<feature type="transmembrane region" description="Helical" evidence="5">
    <location>
        <begin position="96"/>
        <end position="116"/>
    </location>
</feature>
<evidence type="ECO:0000256" key="1">
    <source>
        <dbReference type="ARBA" id="ARBA00004141"/>
    </source>
</evidence>
<proteinExistence type="inferred from homology"/>
<evidence type="ECO:0000256" key="5">
    <source>
        <dbReference type="RuleBase" id="RU363041"/>
    </source>
</evidence>
<dbReference type="EMBL" id="RCZP01000006">
    <property type="protein sequence ID" value="TPG58063.1"/>
    <property type="molecule type" value="Genomic_DNA"/>
</dbReference>